<feature type="DNA-binding region" description="OmpR/PhoB-type" evidence="2">
    <location>
        <begin position="1"/>
        <end position="95"/>
    </location>
</feature>
<keyword evidence="6" id="KW-1185">Reference proteome</keyword>
<evidence type="ECO:0000259" key="4">
    <source>
        <dbReference type="PROSITE" id="PS51755"/>
    </source>
</evidence>
<accession>A0A2T3JBG3</accession>
<dbReference type="InterPro" id="IPR001867">
    <property type="entry name" value="OmpR/PhoB-type_DNA-bd"/>
</dbReference>
<comment type="caution">
    <text evidence="5">The sequence shown here is derived from an EMBL/GenBank/DDBJ whole genome shotgun (WGS) entry which is preliminary data.</text>
</comment>
<dbReference type="AlphaFoldDB" id="A0A2T3JBG3"/>
<dbReference type="GO" id="GO:0003677">
    <property type="term" value="F:DNA binding"/>
    <property type="evidence" value="ECO:0007669"/>
    <property type="project" value="UniProtKB-UniRule"/>
</dbReference>
<sequence>MWIFHPHQREQLHNSKLNVYKRIKSTDCQILKLLVKHQGQLVSKDVLNNNAWEDRIVSDASLTQAIAQLRLTLGDSGKEQKIIKTLPRKGYMLIEGHVVFSDDYEKITKSTTSTSLSQNEVKVHVKTEDDNKTEAKIIQKIHFLCQLNWWRRMNVFFIFIILLFASFFYYRLGNVMIQRWSLEPNTWNMTDVGGTTYYYDNHGGSEILYKQVVSKLNQHITDLFISKNPGQFYVSCVYRCVKLNEQSVKNLSFSMDYSFLDMRNIINEQCR</sequence>
<dbReference type="CDD" id="cd00383">
    <property type="entry name" value="trans_reg_C"/>
    <property type="match status" value="1"/>
</dbReference>
<feature type="transmembrane region" description="Helical" evidence="3">
    <location>
        <begin position="149"/>
        <end position="170"/>
    </location>
</feature>
<dbReference type="Proteomes" id="UP000240987">
    <property type="component" value="Unassembled WGS sequence"/>
</dbReference>
<dbReference type="GO" id="GO:0000160">
    <property type="term" value="P:phosphorelay signal transduction system"/>
    <property type="evidence" value="ECO:0007669"/>
    <property type="project" value="InterPro"/>
</dbReference>
<gene>
    <name evidence="5" type="ORF">C9J12_19265</name>
</gene>
<dbReference type="SMART" id="SM00862">
    <property type="entry name" value="Trans_reg_C"/>
    <property type="match status" value="1"/>
</dbReference>
<evidence type="ECO:0000256" key="2">
    <source>
        <dbReference type="PROSITE-ProRule" id="PRU01091"/>
    </source>
</evidence>
<dbReference type="RefSeq" id="WP_107244195.1">
    <property type="nucleotide sequence ID" value="NZ_PYMJ01000023.1"/>
</dbReference>
<organism evidence="5 6">
    <name type="scientific">Photobacterium frigidiphilum</name>
    <dbReference type="NCBI Taxonomy" id="264736"/>
    <lineage>
        <taxon>Bacteria</taxon>
        <taxon>Pseudomonadati</taxon>
        <taxon>Pseudomonadota</taxon>
        <taxon>Gammaproteobacteria</taxon>
        <taxon>Vibrionales</taxon>
        <taxon>Vibrionaceae</taxon>
        <taxon>Photobacterium</taxon>
    </lineage>
</organism>
<keyword evidence="3" id="KW-0472">Membrane</keyword>
<dbReference type="Pfam" id="PF00486">
    <property type="entry name" value="Trans_reg_C"/>
    <property type="match status" value="1"/>
</dbReference>
<evidence type="ECO:0000256" key="3">
    <source>
        <dbReference type="SAM" id="Phobius"/>
    </source>
</evidence>
<evidence type="ECO:0000313" key="6">
    <source>
        <dbReference type="Proteomes" id="UP000240987"/>
    </source>
</evidence>
<feature type="domain" description="OmpR/PhoB-type" evidence="4">
    <location>
        <begin position="1"/>
        <end position="95"/>
    </location>
</feature>
<protein>
    <recommendedName>
        <fullName evidence="4">OmpR/PhoB-type domain-containing protein</fullName>
    </recommendedName>
</protein>
<keyword evidence="3" id="KW-0812">Transmembrane</keyword>
<dbReference type="GO" id="GO:0006355">
    <property type="term" value="P:regulation of DNA-templated transcription"/>
    <property type="evidence" value="ECO:0007669"/>
    <property type="project" value="InterPro"/>
</dbReference>
<keyword evidence="1 2" id="KW-0238">DNA-binding</keyword>
<dbReference type="PROSITE" id="PS51755">
    <property type="entry name" value="OMPR_PHOB"/>
    <property type="match status" value="1"/>
</dbReference>
<dbReference type="InterPro" id="IPR036388">
    <property type="entry name" value="WH-like_DNA-bd_sf"/>
</dbReference>
<dbReference type="Gene3D" id="1.10.10.10">
    <property type="entry name" value="Winged helix-like DNA-binding domain superfamily/Winged helix DNA-binding domain"/>
    <property type="match status" value="1"/>
</dbReference>
<dbReference type="SUPFAM" id="SSF46894">
    <property type="entry name" value="C-terminal effector domain of the bipartite response regulators"/>
    <property type="match status" value="1"/>
</dbReference>
<proteinExistence type="predicted"/>
<evidence type="ECO:0000313" key="5">
    <source>
        <dbReference type="EMBL" id="PSU46212.1"/>
    </source>
</evidence>
<dbReference type="EMBL" id="PYMJ01000023">
    <property type="protein sequence ID" value="PSU46212.1"/>
    <property type="molecule type" value="Genomic_DNA"/>
</dbReference>
<dbReference type="InterPro" id="IPR016032">
    <property type="entry name" value="Sig_transdc_resp-reg_C-effctor"/>
</dbReference>
<reference evidence="5 6" key="1">
    <citation type="submission" date="2018-01" db="EMBL/GenBank/DDBJ databases">
        <title>Whole genome sequencing of Histamine producing bacteria.</title>
        <authorList>
            <person name="Butler K."/>
        </authorList>
    </citation>
    <scope>NUCLEOTIDE SEQUENCE [LARGE SCALE GENOMIC DNA]</scope>
    <source>
        <strain evidence="5 6">JCM 12947</strain>
    </source>
</reference>
<keyword evidence="3" id="KW-1133">Transmembrane helix</keyword>
<dbReference type="OrthoDB" id="5594115at2"/>
<evidence type="ECO:0000256" key="1">
    <source>
        <dbReference type="ARBA" id="ARBA00023125"/>
    </source>
</evidence>
<name>A0A2T3JBG3_9GAMM</name>